<comment type="caution">
    <text evidence="2">The sequence shown here is derived from an EMBL/GenBank/DDBJ whole genome shotgun (WGS) entry which is preliminary data.</text>
</comment>
<feature type="region of interest" description="Disordered" evidence="1">
    <location>
        <begin position="1"/>
        <end position="23"/>
    </location>
</feature>
<dbReference type="OrthoDB" id="409956at2759"/>
<keyword evidence="3" id="KW-1185">Reference proteome</keyword>
<dbReference type="EMBL" id="VSRR010001058">
    <property type="protein sequence ID" value="MPC22171.1"/>
    <property type="molecule type" value="Genomic_DNA"/>
</dbReference>
<accession>A0A5B7DKM5</accession>
<proteinExistence type="predicted"/>
<organism evidence="2 3">
    <name type="scientific">Portunus trituberculatus</name>
    <name type="common">Swimming crab</name>
    <name type="synonym">Neptunus trituberculatus</name>
    <dbReference type="NCBI Taxonomy" id="210409"/>
    <lineage>
        <taxon>Eukaryota</taxon>
        <taxon>Metazoa</taxon>
        <taxon>Ecdysozoa</taxon>
        <taxon>Arthropoda</taxon>
        <taxon>Crustacea</taxon>
        <taxon>Multicrustacea</taxon>
        <taxon>Malacostraca</taxon>
        <taxon>Eumalacostraca</taxon>
        <taxon>Eucarida</taxon>
        <taxon>Decapoda</taxon>
        <taxon>Pleocyemata</taxon>
        <taxon>Brachyura</taxon>
        <taxon>Eubrachyura</taxon>
        <taxon>Portunoidea</taxon>
        <taxon>Portunidae</taxon>
        <taxon>Portuninae</taxon>
        <taxon>Portunus</taxon>
    </lineage>
</organism>
<reference evidence="2" key="1">
    <citation type="submission" date="2019-05" db="EMBL/GenBank/DDBJ databases">
        <title>Another draft genome of Portunus trituberculatus and its Hox gene families provides insights of decapod evolution.</title>
        <authorList>
            <person name="Jeong J.-H."/>
            <person name="Song I."/>
            <person name="Kim S."/>
            <person name="Choi T."/>
            <person name="Kim D."/>
            <person name="Ryu S."/>
            <person name="Kim W."/>
        </authorList>
    </citation>
    <scope>NUCLEOTIDE SEQUENCE [LARGE SCALE GENOMIC DNA]</scope>
    <source>
        <tissue evidence="2">Muscle</tissue>
    </source>
</reference>
<name>A0A5B7DKM5_PORTR</name>
<dbReference type="AlphaFoldDB" id="A0A5B7DKM5"/>
<evidence type="ECO:0000313" key="3">
    <source>
        <dbReference type="Proteomes" id="UP000324222"/>
    </source>
</evidence>
<sequence length="92" mass="9877">MIKPDLRSFFSRQTGRGERLPGKNLLRSLTSLSPMQVPVPASPNPVKVGIEGVQGPKVMGMIGVDDVTVFSSSQCPGEFSQDIKVSSPHLAR</sequence>
<protein>
    <submittedName>
        <fullName evidence="2">Uncharacterized protein</fullName>
    </submittedName>
</protein>
<evidence type="ECO:0000256" key="1">
    <source>
        <dbReference type="SAM" id="MobiDB-lite"/>
    </source>
</evidence>
<gene>
    <name evidence="2" type="ORF">E2C01_015178</name>
</gene>
<evidence type="ECO:0000313" key="2">
    <source>
        <dbReference type="EMBL" id="MPC22171.1"/>
    </source>
</evidence>
<dbReference type="Proteomes" id="UP000324222">
    <property type="component" value="Unassembled WGS sequence"/>
</dbReference>